<organism evidence="1">
    <name type="scientific">Echinostoma caproni</name>
    <dbReference type="NCBI Taxonomy" id="27848"/>
    <lineage>
        <taxon>Eukaryota</taxon>
        <taxon>Metazoa</taxon>
        <taxon>Spiralia</taxon>
        <taxon>Lophotrochozoa</taxon>
        <taxon>Platyhelminthes</taxon>
        <taxon>Trematoda</taxon>
        <taxon>Digenea</taxon>
        <taxon>Plagiorchiida</taxon>
        <taxon>Echinostomata</taxon>
        <taxon>Echinostomatoidea</taxon>
        <taxon>Echinostomatidae</taxon>
        <taxon>Echinostoma</taxon>
    </lineage>
</organism>
<dbReference type="WBParaSite" id="ECPE_0001808801-mRNA-1">
    <property type="protein sequence ID" value="ECPE_0001808801-mRNA-1"/>
    <property type="gene ID" value="ECPE_0001808801"/>
</dbReference>
<accession>A0A183BFQ5</accession>
<dbReference type="AlphaFoldDB" id="A0A183BFQ5"/>
<proteinExistence type="predicted"/>
<evidence type="ECO:0000313" key="1">
    <source>
        <dbReference type="WBParaSite" id="ECPE_0001808801-mRNA-1"/>
    </source>
</evidence>
<protein>
    <submittedName>
        <fullName evidence="1">Transposase</fullName>
    </submittedName>
</protein>
<reference evidence="1" key="1">
    <citation type="submission" date="2016-06" db="UniProtKB">
        <authorList>
            <consortium name="WormBaseParasite"/>
        </authorList>
    </citation>
    <scope>IDENTIFICATION</scope>
</reference>
<sequence>LSNLEKEIYTARAQVMDYLVQSLRKECYALAEKTDFNRTDGRMRRILCRRSELLIDNVTLEKTSLRTSRTRASPKTDRTEFRRLIQINFTTIIIHRIKDYLSGDSKDVPMEIAIILIYKTSICHQYA</sequence>
<name>A0A183BFQ5_9TREM</name>